<evidence type="ECO:0000313" key="3">
    <source>
        <dbReference type="EMBL" id="CAB4555596.1"/>
    </source>
</evidence>
<sequence>MAQKSQPSSGKWVVLAIVAAIATALLVAVVVGGGDEGSGTTNSLPGGDVLAKENQPVVIEGTALEPLGDEGIDPMVGQVAPILNGATFDGSGVSVTPGDGQAYMIVFLAHWCPHCNREVPRLIEWQASGAVPSELQVVGVSTAVASDRPNYPPSQWVVDKGWTWPILADSSSREAAEAYGVSGFPFFVIVGADGTVKARVSGEVEIPALTQIVSDALAD</sequence>
<dbReference type="GO" id="GO:0016209">
    <property type="term" value="F:antioxidant activity"/>
    <property type="evidence" value="ECO:0007669"/>
    <property type="project" value="InterPro"/>
</dbReference>
<dbReference type="GO" id="GO:0016491">
    <property type="term" value="F:oxidoreductase activity"/>
    <property type="evidence" value="ECO:0007669"/>
    <property type="project" value="InterPro"/>
</dbReference>
<gene>
    <name evidence="3" type="ORF">UFOPK1421_01567</name>
    <name evidence="4" type="ORF">UFOPK2921_00886</name>
    <name evidence="5" type="ORF">UFOPK4275_00656</name>
    <name evidence="6" type="ORF">UFOPK4422_01516</name>
</gene>
<feature type="transmembrane region" description="Helical" evidence="1">
    <location>
        <begin position="12"/>
        <end position="34"/>
    </location>
</feature>
<dbReference type="PROSITE" id="PS51352">
    <property type="entry name" value="THIOREDOXIN_2"/>
    <property type="match status" value="1"/>
</dbReference>
<keyword evidence="1" id="KW-0812">Transmembrane</keyword>
<organism evidence="6">
    <name type="scientific">freshwater metagenome</name>
    <dbReference type="NCBI Taxonomy" id="449393"/>
    <lineage>
        <taxon>unclassified sequences</taxon>
        <taxon>metagenomes</taxon>
        <taxon>ecological metagenomes</taxon>
    </lineage>
</organism>
<keyword evidence="1" id="KW-0472">Membrane</keyword>
<evidence type="ECO:0000313" key="6">
    <source>
        <dbReference type="EMBL" id="CAB5133926.1"/>
    </source>
</evidence>
<feature type="domain" description="Thioredoxin" evidence="2">
    <location>
        <begin position="74"/>
        <end position="218"/>
    </location>
</feature>
<dbReference type="EMBL" id="CAEZSL010000242">
    <property type="protein sequence ID" value="CAB4555596.1"/>
    <property type="molecule type" value="Genomic_DNA"/>
</dbReference>
<name>A0A6J7W2W8_9ZZZZ</name>
<dbReference type="EMBL" id="CAFBRX010000204">
    <property type="protein sequence ID" value="CAB5133926.1"/>
    <property type="molecule type" value="Genomic_DNA"/>
</dbReference>
<dbReference type="InterPro" id="IPR013766">
    <property type="entry name" value="Thioredoxin_domain"/>
</dbReference>
<keyword evidence="1" id="KW-1133">Transmembrane helix</keyword>
<reference evidence="6" key="1">
    <citation type="submission" date="2020-05" db="EMBL/GenBank/DDBJ databases">
        <authorList>
            <person name="Chiriac C."/>
            <person name="Salcher M."/>
            <person name="Ghai R."/>
            <person name="Kavagutti S V."/>
        </authorList>
    </citation>
    <scope>NUCLEOTIDE SEQUENCE</scope>
</reference>
<dbReference type="Pfam" id="PF00578">
    <property type="entry name" value="AhpC-TSA"/>
    <property type="match status" value="1"/>
</dbReference>
<evidence type="ECO:0000313" key="4">
    <source>
        <dbReference type="EMBL" id="CAB4781333.1"/>
    </source>
</evidence>
<dbReference type="EMBL" id="CAFBQJ010000099">
    <property type="protein sequence ID" value="CAB5048998.1"/>
    <property type="molecule type" value="Genomic_DNA"/>
</dbReference>
<protein>
    <submittedName>
        <fullName evidence="6">Unannotated protein</fullName>
    </submittedName>
</protein>
<evidence type="ECO:0000259" key="2">
    <source>
        <dbReference type="PROSITE" id="PS51352"/>
    </source>
</evidence>
<evidence type="ECO:0000256" key="1">
    <source>
        <dbReference type="SAM" id="Phobius"/>
    </source>
</evidence>
<accession>A0A6J7W2W8</accession>
<dbReference type="InterPro" id="IPR036249">
    <property type="entry name" value="Thioredoxin-like_sf"/>
</dbReference>
<dbReference type="InterPro" id="IPR050553">
    <property type="entry name" value="Thioredoxin_ResA/DsbE_sf"/>
</dbReference>
<proteinExistence type="predicted"/>
<evidence type="ECO:0000313" key="5">
    <source>
        <dbReference type="EMBL" id="CAB5048998.1"/>
    </source>
</evidence>
<dbReference type="SUPFAM" id="SSF52833">
    <property type="entry name" value="Thioredoxin-like"/>
    <property type="match status" value="1"/>
</dbReference>
<dbReference type="CDD" id="cd02966">
    <property type="entry name" value="TlpA_like_family"/>
    <property type="match status" value="1"/>
</dbReference>
<dbReference type="EMBL" id="CAEZZV010000106">
    <property type="protein sequence ID" value="CAB4781333.1"/>
    <property type="molecule type" value="Genomic_DNA"/>
</dbReference>
<dbReference type="AlphaFoldDB" id="A0A6J7W2W8"/>
<dbReference type="InterPro" id="IPR000866">
    <property type="entry name" value="AhpC/TSA"/>
</dbReference>
<dbReference type="Gene3D" id="3.40.30.10">
    <property type="entry name" value="Glutaredoxin"/>
    <property type="match status" value="1"/>
</dbReference>
<dbReference type="PANTHER" id="PTHR42852">
    <property type="entry name" value="THIOL:DISULFIDE INTERCHANGE PROTEIN DSBE"/>
    <property type="match status" value="1"/>
</dbReference>